<proteinExistence type="predicted"/>
<evidence type="ECO:0000256" key="1">
    <source>
        <dbReference type="SAM" id="Coils"/>
    </source>
</evidence>
<keyword evidence="1" id="KW-0175">Coiled coil</keyword>
<name>A0ABN4BEL6_MESH1</name>
<sequence length="346" mass="41574">MNSEKLDLKTFKKDREKYGPEYAQHHSLIWSEVDYLIWWKRDLLDLHKTLSLAYVENSGYETEKDQEWIGRLKKLKRLEQQQWKKEIMRDFFEREEKAFFYHQLYGPSFHKRISNILGVRPYLEIQGKQITAKNRIRAEVERVFEKSGPEKIDFWINKLGRSNCTGLNSDDCEIKWLKLPLTDQYWKDNKPSHLVSPEELEIERLKLVNGNLDYYIHKSPKETLVEILYDNYQIKKDDYYNAYEVFSRFEPLSSFQLVSKLLGEAATFNEDYQDKNFFKIVKDLQTGKLKTEETELLGYEPKIQVNIFKDSNSEKLEDRSEIKKQKEEVEEESEILSERGKLRFKM</sequence>
<dbReference type="Proteomes" id="UP000013962">
    <property type="component" value="Chromosome"/>
</dbReference>
<protein>
    <submittedName>
        <fullName evidence="2">Uncharacterized protein</fullName>
    </submittedName>
</protein>
<dbReference type="EMBL" id="CP003131">
    <property type="protein sequence ID" value="AGM22448.1"/>
    <property type="molecule type" value="Genomic_DNA"/>
</dbReference>
<keyword evidence="3" id="KW-1185">Reference proteome</keyword>
<evidence type="ECO:0000313" key="2">
    <source>
        <dbReference type="EMBL" id="AGM22448.1"/>
    </source>
</evidence>
<accession>A0ABN4BEL6</accession>
<dbReference type="RefSeq" id="WP_016340257.1">
    <property type="nucleotide sequence ID" value="NC_021283.1"/>
</dbReference>
<evidence type="ECO:0000313" key="3">
    <source>
        <dbReference type="Proteomes" id="UP000013962"/>
    </source>
</evidence>
<organism evidence="2 3">
    <name type="scientific">Mesomycoplasma hyopneumoniae 168-L</name>
    <dbReference type="NCBI Taxonomy" id="1116211"/>
    <lineage>
        <taxon>Bacteria</taxon>
        <taxon>Bacillati</taxon>
        <taxon>Mycoplasmatota</taxon>
        <taxon>Mycoplasmoidales</taxon>
        <taxon>Metamycoplasmataceae</taxon>
        <taxon>Mesomycoplasma</taxon>
    </lineage>
</organism>
<reference evidence="2 3" key="1">
    <citation type="journal article" date="2013" name="BMC Genomics">
        <title>Comparative genomic analyses of Mycoplasma hyopneumoniae pathogenic 168 strain and its high-passaged attenuated strain.</title>
        <authorList>
            <person name="Liu W."/>
            <person name="Xiao S."/>
            <person name="Li M."/>
            <person name="Guo S."/>
            <person name="Li S."/>
            <person name="Luo R."/>
            <person name="Feng Z."/>
            <person name="Li B."/>
            <person name="Zhou Z."/>
            <person name="Shao G."/>
            <person name="Chen H."/>
            <person name="Fang L."/>
        </authorList>
    </citation>
    <scope>NUCLEOTIDE SEQUENCE [LARGE SCALE GENOMIC DNA]</scope>
    <source>
        <strain evidence="2 3">168-L</strain>
    </source>
</reference>
<feature type="coiled-coil region" evidence="1">
    <location>
        <begin position="312"/>
        <end position="339"/>
    </location>
</feature>
<gene>
    <name evidence="2" type="ORF">MHP168L_688</name>
</gene>